<dbReference type="CDD" id="cd09220">
    <property type="entry name" value="GH64-GluB-like"/>
    <property type="match status" value="1"/>
</dbReference>
<dbReference type="EMBL" id="CDHN01000001">
    <property type="protein sequence ID" value="CEJ81364.1"/>
    <property type="molecule type" value="Genomic_DNA"/>
</dbReference>
<dbReference type="PANTHER" id="PTHR38165:SF1">
    <property type="entry name" value="GLUCANASE B"/>
    <property type="match status" value="1"/>
</dbReference>
<evidence type="ECO:0000313" key="3">
    <source>
        <dbReference type="Proteomes" id="UP000039046"/>
    </source>
</evidence>
<accession>A0A0A1T7M3</accession>
<dbReference type="PANTHER" id="PTHR38165">
    <property type="match status" value="1"/>
</dbReference>
<organism evidence="2 3">
    <name type="scientific">[Torrubiella] hemipterigena</name>
    <dbReference type="NCBI Taxonomy" id="1531966"/>
    <lineage>
        <taxon>Eukaryota</taxon>
        <taxon>Fungi</taxon>
        <taxon>Dikarya</taxon>
        <taxon>Ascomycota</taxon>
        <taxon>Pezizomycotina</taxon>
        <taxon>Sordariomycetes</taxon>
        <taxon>Hypocreomycetidae</taxon>
        <taxon>Hypocreales</taxon>
        <taxon>Clavicipitaceae</taxon>
        <taxon>Clavicipitaceae incertae sedis</taxon>
        <taxon>'Torrubiella' clade</taxon>
    </lineage>
</organism>
<dbReference type="InterPro" id="IPR037176">
    <property type="entry name" value="Osmotin/thaumatin-like_sf"/>
</dbReference>
<dbReference type="InterPro" id="IPR042517">
    <property type="entry name" value="Glyco_hydro_64_N_2"/>
</dbReference>
<dbReference type="PROSITE" id="PS52006">
    <property type="entry name" value="GH64"/>
    <property type="match status" value="1"/>
</dbReference>
<name>A0A0A1T7M3_9HYPO</name>
<dbReference type="Gene3D" id="3.30.920.50">
    <property type="entry name" value="Beta-1,3-glucanase, C-terminal domain"/>
    <property type="match status" value="1"/>
</dbReference>
<dbReference type="OrthoDB" id="5290283at2759"/>
<dbReference type="Pfam" id="PF16483">
    <property type="entry name" value="Glyco_hydro_64"/>
    <property type="match status" value="1"/>
</dbReference>
<dbReference type="Gene3D" id="2.60.110.10">
    <property type="entry name" value="Thaumatin"/>
    <property type="match status" value="1"/>
</dbReference>
<dbReference type="AlphaFoldDB" id="A0A0A1T7M3"/>
<dbReference type="InterPro" id="IPR032477">
    <property type="entry name" value="Glyco_hydro_64"/>
</dbReference>
<evidence type="ECO:0000313" key="2">
    <source>
        <dbReference type="EMBL" id="CEJ81364.1"/>
    </source>
</evidence>
<reference evidence="2 3" key="1">
    <citation type="journal article" date="2015" name="Genome Announc.">
        <title>Draft Genome Sequence and Gene Annotation of the Entomopathogenic Fungus Verticillium hemipterigenum.</title>
        <authorList>
            <person name="Horn F."/>
            <person name="Habel A."/>
            <person name="Scharf D.H."/>
            <person name="Dworschak J."/>
            <person name="Brakhage A.A."/>
            <person name="Guthke R."/>
            <person name="Hertweck C."/>
            <person name="Linde J."/>
        </authorList>
    </citation>
    <scope>NUCLEOTIDE SEQUENCE [LARGE SCALE GENOMIC DNA]</scope>
</reference>
<evidence type="ECO:0000259" key="1">
    <source>
        <dbReference type="PROSITE" id="PS52006"/>
    </source>
</evidence>
<dbReference type="HOGENOM" id="CLU_032886_2_0_1"/>
<proteinExistence type="predicted"/>
<dbReference type="STRING" id="1531966.A0A0A1T7M3"/>
<keyword evidence="3" id="KW-1185">Reference proteome</keyword>
<protein>
    <recommendedName>
        <fullName evidence="1">GH64 domain-containing protein</fullName>
    </recommendedName>
</protein>
<feature type="domain" description="GH64" evidence="1">
    <location>
        <begin position="1"/>
        <end position="357"/>
    </location>
</feature>
<gene>
    <name evidence="2" type="ORF">VHEMI01495</name>
</gene>
<dbReference type="Proteomes" id="UP000039046">
    <property type="component" value="Unassembled WGS sequence"/>
</dbReference>
<dbReference type="InterPro" id="IPR037398">
    <property type="entry name" value="Glyco_hydro_64_fam"/>
</dbReference>
<sequence length="374" mass="39862">MSTLQIILRNNTSSPTVYAHITGTTDNGLFLLNADGQTAYHPASPASGATMQPLGADCAINLGGPGASRTVTIPLVYGGRIWFSKEKPLNFFLNPGPSLVEPSPTNTGDANYDLDWGFCEFTYNTSQLYINVSYVDFVSLPVSFSLENQSGQVRKVAGMPSDGLDRVCQGLEAQGGADHAGWEKLVIKSTRGTNLRALSPNAGAVLIPGLFNGYYQSYVDAVWAKYANEDLTVNTQFTWGDVKGRTKGDQIVFEGVGGFSKPSALDIFSCNSGPFGHGQGVSEEMLNIGARISAALNRSTLLTNSVQPEGEKVATYYQNAVTNHYSRICHEVVVAGKGYAFPYDDVGASNSEDQSGFLNDPAPKVLTVAVGSPL</sequence>